<keyword evidence="9" id="KW-0430">Lectin</keyword>
<dbReference type="InterPro" id="IPR016186">
    <property type="entry name" value="C-type_lectin-like/link_sf"/>
</dbReference>
<dbReference type="SMART" id="SM00034">
    <property type="entry name" value="CLECT"/>
    <property type="match status" value="1"/>
</dbReference>
<evidence type="ECO:0000256" key="23">
    <source>
        <dbReference type="PROSITE-ProRule" id="PRU00076"/>
    </source>
</evidence>
<feature type="disulfide bond" evidence="24">
    <location>
        <begin position="516"/>
        <end position="543"/>
    </location>
</feature>
<feature type="disulfide bond" evidence="24">
    <location>
        <begin position="330"/>
        <end position="357"/>
    </location>
</feature>
<keyword evidence="13 25" id="KW-1133">Transmembrane helix</keyword>
<feature type="domain" description="EGF-like" evidence="27">
    <location>
        <begin position="137"/>
        <end position="173"/>
    </location>
</feature>
<dbReference type="GO" id="GO:0046872">
    <property type="term" value="F:metal ion binding"/>
    <property type="evidence" value="ECO:0007669"/>
    <property type="project" value="UniProtKB-KW"/>
</dbReference>
<dbReference type="InterPro" id="IPR018378">
    <property type="entry name" value="C-type_lectin_CS"/>
</dbReference>
<feature type="chain" id="PRO_5044731349" description="E-selectin" evidence="26">
    <location>
        <begin position="20"/>
        <end position="976"/>
    </location>
</feature>
<dbReference type="GO" id="GO:0005615">
    <property type="term" value="C:extracellular space"/>
    <property type="evidence" value="ECO:0000318"/>
    <property type="project" value="GO_Central"/>
</dbReference>
<evidence type="ECO:0000256" key="2">
    <source>
        <dbReference type="ARBA" id="ARBA00007360"/>
    </source>
</evidence>
<dbReference type="InterPro" id="IPR035976">
    <property type="entry name" value="Sushi/SCR/CCP_sf"/>
</dbReference>
<evidence type="ECO:0000256" key="8">
    <source>
        <dbReference type="ARBA" id="ARBA00022729"/>
    </source>
</evidence>
<feature type="disulfide bond" evidence="23">
    <location>
        <begin position="163"/>
        <end position="172"/>
    </location>
</feature>
<dbReference type="GO" id="GO:0070492">
    <property type="term" value="F:oligosaccharide binding"/>
    <property type="evidence" value="ECO:0000318"/>
    <property type="project" value="GO_Central"/>
</dbReference>
<dbReference type="SMART" id="SM00181">
    <property type="entry name" value="EGF"/>
    <property type="match status" value="1"/>
</dbReference>
<keyword evidence="31" id="KW-1185">Reference proteome</keyword>
<feature type="domain" description="Sushi" evidence="29">
    <location>
        <begin position="484"/>
        <end position="545"/>
    </location>
</feature>
<dbReference type="GO" id="GO:0009897">
    <property type="term" value="C:external side of plasma membrane"/>
    <property type="evidence" value="ECO:0000318"/>
    <property type="project" value="GO_Central"/>
</dbReference>
<comment type="caution">
    <text evidence="23">Lacks conserved residue(s) required for the propagation of feature annotation.</text>
</comment>
<evidence type="ECO:0000256" key="9">
    <source>
        <dbReference type="ARBA" id="ARBA00022734"/>
    </source>
</evidence>
<feature type="domain" description="Sushi" evidence="29">
    <location>
        <begin position="236"/>
        <end position="297"/>
    </location>
</feature>
<proteinExistence type="inferred from homology"/>
<dbReference type="PRINTS" id="PR00343">
    <property type="entry name" value="SELECTIN"/>
</dbReference>
<feature type="disulfide bond" evidence="24">
    <location>
        <begin position="640"/>
        <end position="667"/>
    </location>
</feature>
<dbReference type="Gene3D" id="2.10.70.10">
    <property type="entry name" value="Complement Module, domain 1"/>
    <property type="match status" value="12"/>
</dbReference>
<comment type="subunit">
    <text evidence="17">Interacts with SELPLG/PSGL1 and PODXL2 through the sialyl Lewis X epitope. SELPLG sulfation appears not to be required for this interaction.</text>
</comment>
<feature type="disulfide bond" evidence="24">
    <location>
        <begin position="702"/>
        <end position="729"/>
    </location>
</feature>
<evidence type="ECO:0000259" key="27">
    <source>
        <dbReference type="PROSITE" id="PS50026"/>
    </source>
</evidence>
<dbReference type="InterPro" id="IPR016187">
    <property type="entry name" value="CTDL_fold"/>
</dbReference>
<keyword evidence="4 23" id="KW-0245">EGF-like domain</keyword>
<dbReference type="PANTHER" id="PTHR19325">
    <property type="entry name" value="COMPLEMENT COMPONENT-RELATED SUSHI DOMAIN-CONTAINING"/>
    <property type="match status" value="1"/>
</dbReference>
<evidence type="ECO:0000256" key="17">
    <source>
        <dbReference type="ARBA" id="ARBA00038738"/>
    </source>
</evidence>
<feature type="domain" description="Sushi" evidence="29">
    <location>
        <begin position="360"/>
        <end position="421"/>
    </location>
</feature>
<keyword evidence="6 25" id="KW-0812">Transmembrane</keyword>
<feature type="domain" description="Sushi" evidence="29">
    <location>
        <begin position="298"/>
        <end position="359"/>
    </location>
</feature>
<dbReference type="PROSITE" id="PS50923">
    <property type="entry name" value="SUSHI"/>
    <property type="match status" value="12"/>
</dbReference>
<dbReference type="PROSITE" id="PS50026">
    <property type="entry name" value="EGF_3"/>
    <property type="match status" value="1"/>
</dbReference>
<dbReference type="FunFam" id="2.10.70.10:FF:000001">
    <property type="entry name" value="Selectin P"/>
    <property type="match status" value="10"/>
</dbReference>
<dbReference type="OMA" id="GSMECKD"/>
<dbReference type="Xenbase" id="XB-GENE-482807">
    <property type="gene designation" value="selp"/>
</dbReference>
<feature type="domain" description="Sushi" evidence="29">
    <location>
        <begin position="850"/>
        <end position="911"/>
    </location>
</feature>
<dbReference type="InterPro" id="IPR002396">
    <property type="entry name" value="Selectin_superfamily"/>
</dbReference>
<dbReference type="FunFam" id="3.10.100.10:FF:000007">
    <property type="entry name" value="L-selectin"/>
    <property type="match status" value="1"/>
</dbReference>
<dbReference type="RefSeq" id="XP_031756924.1">
    <property type="nucleotide sequence ID" value="XM_031901064.1"/>
</dbReference>
<feature type="domain" description="Sushi" evidence="29">
    <location>
        <begin position="422"/>
        <end position="483"/>
    </location>
</feature>
<keyword evidence="15 23" id="KW-1015">Disulfide bond</keyword>
<feature type="disulfide bond" evidence="24">
    <location>
        <begin position="820"/>
        <end position="847"/>
    </location>
</feature>
<dbReference type="Pfam" id="PF00084">
    <property type="entry name" value="Sushi"/>
    <property type="match status" value="12"/>
</dbReference>
<keyword evidence="16" id="KW-0325">Glycoprotein</keyword>
<dbReference type="AlphaFoldDB" id="F6ZQ00"/>
<evidence type="ECO:0000256" key="13">
    <source>
        <dbReference type="ARBA" id="ARBA00022989"/>
    </source>
</evidence>
<evidence type="ECO:0000256" key="6">
    <source>
        <dbReference type="ARBA" id="ARBA00022692"/>
    </source>
</evidence>
<evidence type="ECO:0000256" key="5">
    <source>
        <dbReference type="ARBA" id="ARBA00022659"/>
    </source>
</evidence>
<evidence type="ECO:0000256" key="14">
    <source>
        <dbReference type="ARBA" id="ARBA00023136"/>
    </source>
</evidence>
<evidence type="ECO:0000256" key="3">
    <source>
        <dbReference type="ARBA" id="ARBA00022475"/>
    </source>
</evidence>
<evidence type="ECO:0000256" key="4">
    <source>
        <dbReference type="ARBA" id="ARBA00022536"/>
    </source>
</evidence>
<dbReference type="Pfam" id="PF00059">
    <property type="entry name" value="Lectin_C"/>
    <property type="match status" value="1"/>
</dbReference>
<dbReference type="CDD" id="cd00054">
    <property type="entry name" value="EGF_CA"/>
    <property type="match status" value="1"/>
</dbReference>
<organism evidence="30">
    <name type="scientific">Xenopus tropicalis</name>
    <name type="common">Western clawed frog</name>
    <name type="synonym">Silurana tropicalis</name>
    <dbReference type="NCBI Taxonomy" id="8364"/>
    <lineage>
        <taxon>Eukaryota</taxon>
        <taxon>Metazoa</taxon>
        <taxon>Chordata</taxon>
        <taxon>Craniata</taxon>
        <taxon>Vertebrata</taxon>
        <taxon>Euteleostomi</taxon>
        <taxon>Amphibia</taxon>
        <taxon>Batrachia</taxon>
        <taxon>Anura</taxon>
        <taxon>Pipoidea</taxon>
        <taxon>Pipidae</taxon>
        <taxon>Xenopodinae</taxon>
        <taxon>Xenopus</taxon>
        <taxon>Silurana</taxon>
    </lineage>
</organism>
<dbReference type="Pfam" id="PF00008">
    <property type="entry name" value="EGF"/>
    <property type="match status" value="1"/>
</dbReference>
<feature type="domain" description="Sushi" evidence="29">
    <location>
        <begin position="608"/>
        <end position="669"/>
    </location>
</feature>
<feature type="disulfide bond" evidence="24">
    <location>
        <begin position="578"/>
        <end position="605"/>
    </location>
</feature>
<dbReference type="AGR" id="Xenbase:XB-GENE-482807"/>
<dbReference type="InterPro" id="IPR033991">
    <property type="entry name" value="Selectin_CTLD"/>
</dbReference>
<evidence type="ECO:0000256" key="21">
    <source>
        <dbReference type="ARBA" id="ARBA00043124"/>
    </source>
</evidence>
<dbReference type="PANTHER" id="PTHR19325:SF493">
    <property type="entry name" value="E-SELECTIN"/>
    <property type="match status" value="1"/>
</dbReference>
<evidence type="ECO:0000256" key="1">
    <source>
        <dbReference type="ARBA" id="ARBA00004251"/>
    </source>
</evidence>
<dbReference type="InterPro" id="IPR000436">
    <property type="entry name" value="Sushi_SCR_CCP_dom"/>
</dbReference>
<dbReference type="GeneID" id="100485005"/>
<feature type="domain" description="Sushi" evidence="29">
    <location>
        <begin position="791"/>
        <end position="849"/>
    </location>
</feature>
<feature type="domain" description="Sushi" evidence="29">
    <location>
        <begin position="670"/>
        <end position="731"/>
    </location>
</feature>
<evidence type="ECO:0000256" key="26">
    <source>
        <dbReference type="SAM" id="SignalP"/>
    </source>
</evidence>
<keyword evidence="8 26" id="KW-0732">Signal</keyword>
<accession>F6ZQ00</accession>
<dbReference type="GO" id="GO:0033691">
    <property type="term" value="F:sialic acid binding"/>
    <property type="evidence" value="ECO:0000318"/>
    <property type="project" value="GO_Central"/>
</dbReference>
<dbReference type="CDD" id="cd03592">
    <property type="entry name" value="CLECT_selectins_like"/>
    <property type="match status" value="1"/>
</dbReference>
<dbReference type="OrthoDB" id="406096at2759"/>
<keyword evidence="11" id="KW-0106">Calcium</keyword>
<feature type="disulfide bond" evidence="24">
    <location>
        <begin position="268"/>
        <end position="295"/>
    </location>
</feature>
<feature type="signal peptide" evidence="26">
    <location>
        <begin position="1"/>
        <end position="19"/>
    </location>
</feature>
<dbReference type="SUPFAM" id="SSF57535">
    <property type="entry name" value="Complement control module/SCR domain"/>
    <property type="match status" value="12"/>
</dbReference>
<keyword evidence="10" id="KW-0677">Repeat</keyword>
<evidence type="ECO:0000256" key="16">
    <source>
        <dbReference type="ARBA" id="ARBA00023180"/>
    </source>
</evidence>
<feature type="disulfide bond" evidence="24">
    <location>
        <begin position="882"/>
        <end position="909"/>
    </location>
</feature>
<dbReference type="CTD" id="6403"/>
<keyword evidence="7" id="KW-0479">Metal-binding</keyword>
<dbReference type="PROSITE" id="PS00022">
    <property type="entry name" value="EGF_1"/>
    <property type="match status" value="1"/>
</dbReference>
<dbReference type="eggNOG" id="KOG4297">
    <property type="taxonomic scope" value="Eukaryota"/>
</dbReference>
<dbReference type="GeneTree" id="ENSGT00940000164633"/>
<evidence type="ECO:0000313" key="31">
    <source>
        <dbReference type="Proteomes" id="UP000008143"/>
    </source>
</evidence>
<dbReference type="Gene3D" id="3.10.100.10">
    <property type="entry name" value="Mannose-Binding Protein A, subunit A"/>
    <property type="match status" value="1"/>
</dbReference>
<protein>
    <recommendedName>
        <fullName evidence="18">E-selectin</fullName>
    </recommendedName>
    <alternativeName>
        <fullName evidence="19">CD62 antigen-like family member E</fullName>
    </alternativeName>
    <alternativeName>
        <fullName evidence="20">Endothelial leukocyte adhesion molecule 1</fullName>
    </alternativeName>
    <alternativeName>
        <fullName evidence="21">Leukocyte-endothelial cell adhesion molecule 2</fullName>
    </alternativeName>
</protein>
<dbReference type="InterPro" id="IPR050350">
    <property type="entry name" value="Compl-Cell_Adhes-Reg"/>
</dbReference>
<evidence type="ECO:0000313" key="33">
    <source>
        <dbReference type="Xenbase" id="XB-GENE-482807"/>
    </source>
</evidence>
<dbReference type="Bgee" id="ENSXETG00000004741">
    <property type="expression patterns" value="Expressed in egg cell and 3 other cell types or tissues"/>
</dbReference>
<evidence type="ECO:0000256" key="11">
    <source>
        <dbReference type="ARBA" id="ARBA00022837"/>
    </source>
</evidence>
<dbReference type="PROSITE" id="PS01186">
    <property type="entry name" value="EGF_2"/>
    <property type="match status" value="1"/>
</dbReference>
<name>F6ZQ00_XENTR</name>
<dbReference type="KEGG" id="xtr:100485005"/>
<reference evidence="32" key="3">
    <citation type="submission" date="2025-04" db="UniProtKB">
        <authorList>
            <consortium name="RefSeq"/>
        </authorList>
    </citation>
    <scope>IDENTIFICATION</scope>
    <source>
        <strain evidence="32">Nigerian</strain>
        <tissue evidence="32">Liver and blood</tissue>
    </source>
</reference>
<reference evidence="30" key="2">
    <citation type="submission" date="2011-06" db="UniProtKB">
        <authorList>
            <consortium name="Ensembl"/>
        </authorList>
    </citation>
    <scope>IDENTIFICATION</scope>
</reference>
<evidence type="ECO:0000256" key="18">
    <source>
        <dbReference type="ARBA" id="ARBA00040812"/>
    </source>
</evidence>
<feature type="domain" description="Sushi" evidence="29">
    <location>
        <begin position="546"/>
        <end position="607"/>
    </location>
</feature>
<dbReference type="GO" id="GO:0034097">
    <property type="term" value="P:response to cytokine"/>
    <property type="evidence" value="ECO:0000318"/>
    <property type="project" value="GO_Central"/>
</dbReference>
<feature type="domain" description="C-type lectin" evidence="28">
    <location>
        <begin position="17"/>
        <end position="137"/>
    </location>
</feature>
<comment type="similarity">
    <text evidence="2">Belongs to the selectin/LECAM family.</text>
</comment>
<evidence type="ECO:0000313" key="32">
    <source>
        <dbReference type="RefSeq" id="XP_031756924.1"/>
    </source>
</evidence>
<evidence type="ECO:0000259" key="28">
    <source>
        <dbReference type="PROSITE" id="PS50041"/>
    </source>
</evidence>
<evidence type="ECO:0000256" key="10">
    <source>
        <dbReference type="ARBA" id="ARBA00022737"/>
    </source>
</evidence>
<feature type="domain" description="Sushi" evidence="29">
    <location>
        <begin position="732"/>
        <end position="790"/>
    </location>
</feature>
<dbReference type="CDD" id="cd00033">
    <property type="entry name" value="CCP"/>
    <property type="match status" value="12"/>
</dbReference>
<dbReference type="SMART" id="SM00032">
    <property type="entry name" value="CCP"/>
    <property type="match status" value="12"/>
</dbReference>
<feature type="transmembrane region" description="Helical" evidence="25">
    <location>
        <begin position="922"/>
        <end position="944"/>
    </location>
</feature>
<evidence type="ECO:0000256" key="12">
    <source>
        <dbReference type="ARBA" id="ARBA00022889"/>
    </source>
</evidence>
<evidence type="ECO:0000259" key="29">
    <source>
        <dbReference type="PROSITE" id="PS50923"/>
    </source>
</evidence>
<reference evidence="30" key="1">
    <citation type="journal article" date="2010" name="Science">
        <title>The genome of the Western clawed frog Xenopus tropicalis.</title>
        <authorList>
            <person name="Hellsten U."/>
            <person name="Harland R.M."/>
            <person name="Gilchrist M.J."/>
            <person name="Hendrix D."/>
            <person name="Jurka J."/>
            <person name="Kapitonov V."/>
            <person name="Ovcharenko I."/>
            <person name="Putnam N.H."/>
            <person name="Shu S."/>
            <person name="Taher L."/>
            <person name="Blitz I.L."/>
            <person name="Blumberg B."/>
            <person name="Dichmann D.S."/>
            <person name="Dubchak I."/>
            <person name="Amaya E."/>
            <person name="Detter J.C."/>
            <person name="Fletcher R."/>
            <person name="Gerhard D.S."/>
            <person name="Goodstein D."/>
            <person name="Graves T."/>
            <person name="Grigoriev I.V."/>
            <person name="Grimwood J."/>
            <person name="Kawashima T."/>
            <person name="Lindquist E."/>
            <person name="Lucas S.M."/>
            <person name="Mead P.E."/>
            <person name="Mitros T."/>
            <person name="Ogino H."/>
            <person name="Ohta Y."/>
            <person name="Poliakov A.V."/>
            <person name="Pollet N."/>
            <person name="Robert J."/>
            <person name="Salamov A."/>
            <person name="Sater A.K."/>
            <person name="Schmutz J."/>
            <person name="Terry A."/>
            <person name="Vize P.D."/>
            <person name="Warren W.C."/>
            <person name="Wells D."/>
            <person name="Wills A."/>
            <person name="Wilson R.K."/>
            <person name="Zimmerman L.B."/>
            <person name="Zorn A.M."/>
            <person name="Grainger R."/>
            <person name="Grammer T."/>
            <person name="Khokha M.K."/>
            <person name="Richardson P.M."/>
            <person name="Rokhsar D.S."/>
        </authorList>
    </citation>
    <scope>NUCLEOTIDE SEQUENCE [LARGE SCALE GENOMIC DNA]</scope>
    <source>
        <strain evidence="30">Nigerian</strain>
    </source>
</reference>
<dbReference type="HOGENOM" id="CLU_020848_0_0_1"/>
<dbReference type="GO" id="GO:0050901">
    <property type="term" value="P:leukocyte tethering or rolling"/>
    <property type="evidence" value="ECO:0000318"/>
    <property type="project" value="GO_Central"/>
</dbReference>
<evidence type="ECO:0000256" key="15">
    <source>
        <dbReference type="ARBA" id="ARBA00023157"/>
    </source>
</evidence>
<dbReference type="GO" id="GO:0007157">
    <property type="term" value="P:heterophilic cell-cell adhesion via plasma membrane cell adhesion molecules"/>
    <property type="evidence" value="ECO:0000318"/>
    <property type="project" value="GO_Central"/>
</dbReference>
<feature type="disulfide bond" evidence="24">
    <location>
        <begin position="392"/>
        <end position="419"/>
    </location>
</feature>
<evidence type="ECO:0000256" key="19">
    <source>
        <dbReference type="ARBA" id="ARBA00041401"/>
    </source>
</evidence>
<keyword evidence="5 24" id="KW-0768">Sushi</keyword>
<keyword evidence="3" id="KW-1003">Cell membrane</keyword>
<dbReference type="FunFam" id="2.10.25.10:FF:000176">
    <property type="entry name" value="Selectin P"/>
    <property type="match status" value="1"/>
</dbReference>
<feature type="domain" description="Sushi" evidence="29">
    <location>
        <begin position="176"/>
        <end position="235"/>
    </location>
</feature>
<dbReference type="InterPro" id="IPR001304">
    <property type="entry name" value="C-type_lectin-like"/>
</dbReference>
<evidence type="ECO:0000256" key="7">
    <source>
        <dbReference type="ARBA" id="ARBA00022723"/>
    </source>
</evidence>
<evidence type="ECO:0000256" key="22">
    <source>
        <dbReference type="ARBA" id="ARBA00045695"/>
    </source>
</evidence>
<sequence length="976" mass="106274">MISLFYCSLTAFVLAGVQGWSYHYSDTNMTYEDARKFCQTRYTALVAIQNREENDYLNSILPFNPAYYWIGIRLIENQWTWEGTKKVLTEEAKNWALNEPNNKKSNEDCVEMYVKREKDGGKWNDEPCRKKKVALCYTAACSPSSCSGHGECIETINNYTCSCYEGFYGSACEHVLDCKMPSVPTHGHMNCNGLSGEVMYNSSCEFSCDEGFALTGNKVIQCKEEWSGLVPQCAVVDCPRLVVPELGSMECKDEYGKFQYNSNCSFSCNEGFTLTGPNSLQCTSSGSWSSDVPACKAVVCPSIPVPEHGSMKCEDDYEEFQYNSNCSFSCNEGFTLAGSNSLQCTSSGSWSSNVPTCEAVVCPPITCPEHGSKECEDDFGEFQYNSNCSFSCSEGFILTGSNSLQCTSSGSWSSDVPACKAVDCPHLVVPELGSMECKDEHGEFKYNSNCSFSCKEGFTLTESNSLQCTSSGSWSSDVPACKAVVCPSIPVPEHGSMKCEDDYEEFQYNSKCSFSCNEGFILAGSNSLQCTSSGSWSSDVPTCKAVVCPSIPLPEHGSKECENDYGEFQYNSNCSFSCSEGFTLTGPNSLQCTSSGSWSSDVPACKAVDCPHLVVPELGSMECKDEYGRFQYNSNCSFSCKEGFTLTGSNSLQCISSGSWGSDVPTCEAVACPDIPVPEHGFIKCEDDYGKFQYNSNCSVSCNEGFFLTGSDSLKCTSSGSWSSDVPACEAVQCETLKDPENGHVKCPEKSEYNSTCSYTCAEGYNLVGLSEVQCLASGDWMSPPPICEVVQCASLNNPENGWVKCQEKPYYKSKCTYGCAEGYTLSGSSEHQCLSSGEWTSSAPTCEVVECKVPFIPDMGKMNCSHPFGDFKYGSVCKFECEGDRLLNGTNTLECESTGTWSSEVPTCEAPRVPDSGVVNVAVGVAATGASLLSVTSLMIWLVKRLRKSAKKFTPSSSCQKLEEAGVYQNIEDNI</sequence>
<dbReference type="InterPro" id="IPR000742">
    <property type="entry name" value="EGF"/>
</dbReference>
<feature type="disulfide bond" evidence="24">
    <location>
        <begin position="761"/>
        <end position="788"/>
    </location>
</feature>
<feature type="disulfide bond" evidence="24">
    <location>
        <begin position="454"/>
        <end position="481"/>
    </location>
</feature>
<evidence type="ECO:0000256" key="24">
    <source>
        <dbReference type="PROSITE-ProRule" id="PRU00302"/>
    </source>
</evidence>
<dbReference type="Ensembl" id="ENSXETT00000010280">
    <property type="protein sequence ID" value="ENSXETP00000010280"/>
    <property type="gene ID" value="ENSXETG00000004741"/>
</dbReference>
<keyword evidence="12" id="KW-0130">Cell adhesion</keyword>
<evidence type="ECO:0000256" key="25">
    <source>
        <dbReference type="SAM" id="Phobius"/>
    </source>
</evidence>
<evidence type="ECO:0000256" key="20">
    <source>
        <dbReference type="ARBA" id="ARBA00042113"/>
    </source>
</evidence>
<gene>
    <name evidence="30 32 33" type="primary">selp</name>
</gene>
<dbReference type="SUPFAM" id="SSF56436">
    <property type="entry name" value="C-type lectin-like"/>
    <property type="match status" value="1"/>
</dbReference>
<comment type="subcellular location">
    <subcellularLocation>
        <location evidence="1">Cell membrane</location>
        <topology evidence="1">Single-pass type I membrane protein</topology>
    </subcellularLocation>
</comment>
<dbReference type="Reactome" id="R-XTR-202733">
    <property type="pathway name" value="Cell surface interactions at the vascular wall"/>
</dbReference>
<dbReference type="Proteomes" id="UP000008143">
    <property type="component" value="Chromosome 4"/>
</dbReference>
<evidence type="ECO:0000313" key="30">
    <source>
        <dbReference type="Ensembl" id="ENSXETP00000010280"/>
    </source>
</evidence>
<comment type="function">
    <text evidence="22">Cell-surface glycoprotein having a role in immunoadhesion. Mediates in the adhesion of blood neutrophils in cytokine-activated endothelium through interaction with SELPLG/PSGL1. May have a role in capillary morphogenesis.</text>
</comment>
<dbReference type="PROSITE" id="PS00615">
    <property type="entry name" value="C_TYPE_LECTIN_1"/>
    <property type="match status" value="1"/>
</dbReference>
<dbReference type="PROSITE" id="PS50041">
    <property type="entry name" value="C_TYPE_LECTIN_2"/>
    <property type="match status" value="1"/>
</dbReference>
<keyword evidence="14 25" id="KW-0472">Membrane</keyword>